<dbReference type="Proteomes" id="UP000005714">
    <property type="component" value="Unassembled WGS sequence"/>
</dbReference>
<dbReference type="InterPro" id="IPR016181">
    <property type="entry name" value="Acyl_CoA_acyltransferase"/>
</dbReference>
<dbReference type="OrthoDB" id="119501at2"/>
<proteinExistence type="predicted"/>
<dbReference type="eggNOG" id="COG0456">
    <property type="taxonomic scope" value="Bacteria"/>
</dbReference>
<sequence>MAEALTPVRVTAQAIEPWVALVESAYRGEASRAGWTTEADLLAGQRLDATMAAEVLAQDDTVVFAVPAHVPGATETSTSSPEAVTTFAASVQLVRTSEREAYLGMFAVSPDQQGSGLGSRLMAWAENWVRSQWGVRSIKMTVIRQRSELIEFYRRRGYEPTGETEPFPYGDERFGTPLRDDLEFVVLSKGLDIPN</sequence>
<dbReference type="RefSeq" id="WP_005885260.1">
    <property type="nucleotide sequence ID" value="NZ_ADNU01000049.1"/>
</dbReference>
<accession>D4YPM1</accession>
<keyword evidence="2" id="KW-0808">Transferase</keyword>
<evidence type="ECO:0000313" key="3">
    <source>
        <dbReference type="Proteomes" id="UP000005714"/>
    </source>
</evidence>
<evidence type="ECO:0000313" key="2">
    <source>
        <dbReference type="EMBL" id="EFG46882.1"/>
    </source>
</evidence>
<evidence type="ECO:0000259" key="1">
    <source>
        <dbReference type="PROSITE" id="PS51186"/>
    </source>
</evidence>
<dbReference type="GO" id="GO:0016747">
    <property type="term" value="F:acyltransferase activity, transferring groups other than amino-acyl groups"/>
    <property type="evidence" value="ECO:0007669"/>
    <property type="project" value="InterPro"/>
</dbReference>
<dbReference type="AlphaFoldDB" id="D4YPM1"/>
<dbReference type="Pfam" id="PF00583">
    <property type="entry name" value="Acetyltransf_1"/>
    <property type="match status" value="1"/>
</dbReference>
<organism evidence="2 3">
    <name type="scientific">Brevibacterium mcbrellneri ATCC 49030</name>
    <dbReference type="NCBI Taxonomy" id="585530"/>
    <lineage>
        <taxon>Bacteria</taxon>
        <taxon>Bacillati</taxon>
        <taxon>Actinomycetota</taxon>
        <taxon>Actinomycetes</taxon>
        <taxon>Micrococcales</taxon>
        <taxon>Brevibacteriaceae</taxon>
        <taxon>Brevibacterium</taxon>
    </lineage>
</organism>
<reference evidence="2 3" key="1">
    <citation type="submission" date="2010-04" db="EMBL/GenBank/DDBJ databases">
        <authorList>
            <person name="Qin X."/>
            <person name="Bachman B."/>
            <person name="Battles P."/>
            <person name="Bell A."/>
            <person name="Bess C."/>
            <person name="Bickham C."/>
            <person name="Chaboub L."/>
            <person name="Chen D."/>
            <person name="Coyle M."/>
            <person name="Deiros D.R."/>
            <person name="Dinh H."/>
            <person name="Forbes L."/>
            <person name="Fowler G."/>
            <person name="Francisco L."/>
            <person name="Fu Q."/>
            <person name="Gubbala S."/>
            <person name="Hale W."/>
            <person name="Han Y."/>
            <person name="Hemphill L."/>
            <person name="Highlander S.K."/>
            <person name="Hirani K."/>
            <person name="Hogues M."/>
            <person name="Jackson L."/>
            <person name="Jakkamsetti A."/>
            <person name="Javaid M."/>
            <person name="Jiang H."/>
            <person name="Korchina V."/>
            <person name="Kovar C."/>
            <person name="Lara F."/>
            <person name="Lee S."/>
            <person name="Mata R."/>
            <person name="Mathew T."/>
            <person name="Moen C."/>
            <person name="Morales K."/>
            <person name="Munidasa M."/>
            <person name="Nazareth L."/>
            <person name="Ngo R."/>
            <person name="Nguyen L."/>
            <person name="Okwuonu G."/>
            <person name="Ongeri F."/>
            <person name="Patil S."/>
            <person name="Petrosino J."/>
            <person name="Pham C."/>
            <person name="Pham P."/>
            <person name="Pu L.-L."/>
            <person name="Puazo M."/>
            <person name="Raj R."/>
            <person name="Reid J."/>
            <person name="Rouhana J."/>
            <person name="Saada N."/>
            <person name="Shang Y."/>
            <person name="Simmons D."/>
            <person name="Thornton R."/>
            <person name="Warren J."/>
            <person name="Weissenberger G."/>
            <person name="Zhang J."/>
            <person name="Zhang L."/>
            <person name="Zhou C."/>
            <person name="Zhu D."/>
            <person name="Muzny D."/>
            <person name="Worley K."/>
            <person name="Gibbs R."/>
        </authorList>
    </citation>
    <scope>NUCLEOTIDE SEQUENCE [LARGE SCALE GENOMIC DNA]</scope>
    <source>
        <strain evidence="2 3">ATCC 49030</strain>
    </source>
</reference>
<protein>
    <submittedName>
        <fullName evidence="2">Acetyltransferase, GNAT family</fullName>
    </submittedName>
</protein>
<dbReference type="SUPFAM" id="SSF55729">
    <property type="entry name" value="Acyl-CoA N-acyltransferases (Nat)"/>
    <property type="match status" value="1"/>
</dbReference>
<gene>
    <name evidence="2" type="ORF">HMPREF0183_1881</name>
</gene>
<dbReference type="InterPro" id="IPR050276">
    <property type="entry name" value="MshD_Acetyltransferase"/>
</dbReference>
<feature type="domain" description="N-acetyltransferase" evidence="1">
    <location>
        <begin position="5"/>
        <end position="183"/>
    </location>
</feature>
<keyword evidence="3" id="KW-1185">Reference proteome</keyword>
<comment type="caution">
    <text evidence="2">The sequence shown here is derived from an EMBL/GenBank/DDBJ whole genome shotgun (WGS) entry which is preliminary data.</text>
</comment>
<name>D4YPM1_9MICO</name>
<dbReference type="PROSITE" id="PS51186">
    <property type="entry name" value="GNAT"/>
    <property type="match status" value="1"/>
</dbReference>
<dbReference type="PANTHER" id="PTHR43617:SF9">
    <property type="entry name" value="GNAT FAMILY ACETYLTRANSFERASE"/>
    <property type="match status" value="1"/>
</dbReference>
<dbReference type="PANTHER" id="PTHR43617">
    <property type="entry name" value="L-AMINO ACID N-ACETYLTRANSFERASE"/>
    <property type="match status" value="1"/>
</dbReference>
<dbReference type="STRING" id="585530.HMPREF0183_1881"/>
<dbReference type="Gene3D" id="3.40.630.30">
    <property type="match status" value="1"/>
</dbReference>
<dbReference type="InterPro" id="IPR000182">
    <property type="entry name" value="GNAT_dom"/>
</dbReference>
<dbReference type="CDD" id="cd04301">
    <property type="entry name" value="NAT_SF"/>
    <property type="match status" value="1"/>
</dbReference>
<dbReference type="EMBL" id="ADNU01000049">
    <property type="protein sequence ID" value="EFG46882.1"/>
    <property type="molecule type" value="Genomic_DNA"/>
</dbReference>